<evidence type="ECO:0000256" key="12">
    <source>
        <dbReference type="SAM" id="MobiDB-lite"/>
    </source>
</evidence>
<evidence type="ECO:0000256" key="11">
    <source>
        <dbReference type="ARBA" id="ARBA00023242"/>
    </source>
</evidence>
<feature type="compositionally biased region" description="Basic and acidic residues" evidence="12">
    <location>
        <begin position="104"/>
        <end position="125"/>
    </location>
</feature>
<proteinExistence type="inferred from homology"/>
<evidence type="ECO:0000256" key="2">
    <source>
        <dbReference type="ARBA" id="ARBA00004604"/>
    </source>
</evidence>
<dbReference type="Proteomes" id="UP000749559">
    <property type="component" value="Unassembled WGS sequence"/>
</dbReference>
<dbReference type="Pfam" id="PF26142">
    <property type="entry name" value="DD_DDX21-DDX50"/>
    <property type="match status" value="1"/>
</dbReference>
<dbReference type="GO" id="GO:0003723">
    <property type="term" value="F:RNA binding"/>
    <property type="evidence" value="ECO:0007669"/>
    <property type="project" value="UniProtKB-KW"/>
</dbReference>
<sequence length="795" mass="88310">MPGKLQDTKDNTMGVQENQESVAKTSKKGKKEKGTKKSKAAKEVHMETEPETDTIVKGTDQQLPVSKKGKKSKKNKVEELNGDDTPTELKNGDSKDTKKKRKSKGEPEYVNKEEPENVNKEEPETKKKKIKIEKTESSPKKKKEKKIKVDQTEIMTNGVTNGNVKVESNGVTVKDESEASDSEPELSPDQKAGQFNNFDISKKTVDKLLARGVKYLFPIQAKTFQAVFDGRDVIAQARTGTGKTLSFALPLVEKLQKEAKYGRGRSPKVLVMAPTRELANQVSEDFKSVSDRLAVSCFYGGTPFGPQMSDIRQGIDVLVGTPGRILDHLQKGVLKIDNLKHAILDEVDRMLDMGFADTVDEILQFAYKQDVKPQTLLFSATCPSWVYQTAEKYMKEDLFKIDIIGQQKNKTSTTVQHLAVRCSYFDRAATLGSIVHVYSGNHGRAIIFCEKKRDADELVASPHLKQESHVLHGDVPQQKREQVLKGFKDGKYKCLVATDVAARGLDIPAIDLVVQCSPPRDVDSYIHRSGRTGRAGRMGTCVCFYKPNEERELKTVENRAGIKFKRIGGPTTKDIIRASAEDAARSLEGIPDATLDHFTESAEKLIEEKGAAKALAAALAVISGCTKIVSRSLLSSNEGYTTYLFRTNLEFERIGYVWRSLEKYIPFEIKEKCMRMRITADKKGAVFDLPSEHDQEVKDAWQDGQYDTLEVANELPELLESADRGSFNRGNRGGFGGNRNSFGGNRNSFGGNNNASFGRNQSPGFRGRSNGYGTKRSFAGSNNSSSSNKKMRFDE</sequence>
<dbReference type="Pfam" id="PF00270">
    <property type="entry name" value="DEAD"/>
    <property type="match status" value="1"/>
</dbReference>
<keyword evidence="8" id="KW-0347">Helicase</keyword>
<dbReference type="SUPFAM" id="SSF54928">
    <property type="entry name" value="RNA-binding domain, RBD"/>
    <property type="match status" value="1"/>
</dbReference>
<dbReference type="InterPro" id="IPR035979">
    <property type="entry name" value="RBD_domain_sf"/>
</dbReference>
<reference evidence="13" key="1">
    <citation type="submission" date="2022-03" db="EMBL/GenBank/DDBJ databases">
        <authorList>
            <person name="Martin C."/>
        </authorList>
    </citation>
    <scope>NUCLEOTIDE SEQUENCE</scope>
</reference>
<dbReference type="PROSITE" id="PS51194">
    <property type="entry name" value="HELICASE_CTER"/>
    <property type="match status" value="1"/>
</dbReference>
<keyword evidence="10" id="KW-0694">RNA-binding</keyword>
<evidence type="ECO:0000313" key="13">
    <source>
        <dbReference type="EMBL" id="CAH1794288.1"/>
    </source>
</evidence>
<evidence type="ECO:0000256" key="1">
    <source>
        <dbReference type="ARBA" id="ARBA00004496"/>
    </source>
</evidence>
<dbReference type="InterPro" id="IPR027417">
    <property type="entry name" value="P-loop_NTPase"/>
</dbReference>
<gene>
    <name evidence="13" type="ORF">OFUS_LOCUS19013</name>
</gene>
<feature type="compositionally biased region" description="Polar residues" evidence="12">
    <location>
        <begin position="11"/>
        <end position="23"/>
    </location>
</feature>
<dbReference type="GO" id="GO:0003724">
    <property type="term" value="F:RNA helicase activity"/>
    <property type="evidence" value="ECO:0007669"/>
    <property type="project" value="UniProtKB-EC"/>
</dbReference>
<dbReference type="Gene3D" id="3.30.70.2280">
    <property type="match status" value="1"/>
</dbReference>
<dbReference type="GO" id="GO:0005829">
    <property type="term" value="C:cytosol"/>
    <property type="evidence" value="ECO:0007669"/>
    <property type="project" value="TreeGrafter"/>
</dbReference>
<dbReference type="InterPro" id="IPR050079">
    <property type="entry name" value="DEAD_box_RNA_helicase"/>
</dbReference>
<dbReference type="SUPFAM" id="SSF52540">
    <property type="entry name" value="P-loop containing nucleoside triphosphate hydrolases"/>
    <property type="match status" value="1"/>
</dbReference>
<comment type="subcellular location">
    <subcellularLocation>
        <location evidence="1">Cytoplasm</location>
    </subcellularLocation>
    <subcellularLocation>
        <location evidence="2">Nucleus</location>
        <location evidence="2">Nucleolus</location>
    </subcellularLocation>
</comment>
<feature type="region of interest" description="Disordered" evidence="12">
    <location>
        <begin position="1"/>
        <end position="149"/>
    </location>
</feature>
<organism evidence="13 14">
    <name type="scientific">Owenia fusiformis</name>
    <name type="common">Polychaete worm</name>
    <dbReference type="NCBI Taxonomy" id="6347"/>
    <lineage>
        <taxon>Eukaryota</taxon>
        <taxon>Metazoa</taxon>
        <taxon>Spiralia</taxon>
        <taxon>Lophotrochozoa</taxon>
        <taxon>Annelida</taxon>
        <taxon>Polychaeta</taxon>
        <taxon>Sedentaria</taxon>
        <taxon>Canalipalpata</taxon>
        <taxon>Sabellida</taxon>
        <taxon>Oweniida</taxon>
        <taxon>Oweniidae</taxon>
        <taxon>Owenia</taxon>
    </lineage>
</organism>
<name>A0A8J1XXZ7_OWEFU</name>
<evidence type="ECO:0000256" key="4">
    <source>
        <dbReference type="ARBA" id="ARBA00012552"/>
    </source>
</evidence>
<dbReference type="InterPro" id="IPR012562">
    <property type="entry name" value="GUCT"/>
</dbReference>
<dbReference type="GO" id="GO:0016787">
    <property type="term" value="F:hydrolase activity"/>
    <property type="evidence" value="ECO:0007669"/>
    <property type="project" value="UniProtKB-KW"/>
</dbReference>
<dbReference type="OrthoDB" id="4255at2759"/>
<keyword evidence="9" id="KW-0067">ATP-binding</keyword>
<dbReference type="CDD" id="cd18787">
    <property type="entry name" value="SF2_C_DEAD"/>
    <property type="match status" value="1"/>
</dbReference>
<evidence type="ECO:0000313" key="14">
    <source>
        <dbReference type="Proteomes" id="UP000749559"/>
    </source>
</evidence>
<evidence type="ECO:0000256" key="10">
    <source>
        <dbReference type="ARBA" id="ARBA00022884"/>
    </source>
</evidence>
<evidence type="ECO:0000256" key="7">
    <source>
        <dbReference type="ARBA" id="ARBA00022801"/>
    </source>
</evidence>
<evidence type="ECO:0000256" key="5">
    <source>
        <dbReference type="ARBA" id="ARBA00022490"/>
    </source>
</evidence>
<dbReference type="Pfam" id="PF08152">
    <property type="entry name" value="GUCT"/>
    <property type="match status" value="1"/>
</dbReference>
<keyword evidence="5" id="KW-0963">Cytoplasm</keyword>
<evidence type="ECO:0000256" key="8">
    <source>
        <dbReference type="ARBA" id="ARBA00022806"/>
    </source>
</evidence>
<dbReference type="InterPro" id="IPR014001">
    <property type="entry name" value="Helicase_ATP-bd"/>
</dbReference>
<dbReference type="SMART" id="SM00490">
    <property type="entry name" value="HELICc"/>
    <property type="match status" value="1"/>
</dbReference>
<evidence type="ECO:0000256" key="3">
    <source>
        <dbReference type="ARBA" id="ARBA00006517"/>
    </source>
</evidence>
<dbReference type="PROSITE" id="PS51192">
    <property type="entry name" value="HELICASE_ATP_BIND_1"/>
    <property type="match status" value="1"/>
</dbReference>
<protein>
    <recommendedName>
        <fullName evidence="4">RNA helicase</fullName>
        <ecNumber evidence="4">3.6.4.13</ecNumber>
    </recommendedName>
</protein>
<dbReference type="AlphaFoldDB" id="A0A8J1XXZ7"/>
<evidence type="ECO:0000256" key="9">
    <source>
        <dbReference type="ARBA" id="ARBA00022840"/>
    </source>
</evidence>
<dbReference type="InterPro" id="IPR059027">
    <property type="entry name" value="DD_DDX21-DDX50"/>
</dbReference>
<dbReference type="GO" id="GO:0005730">
    <property type="term" value="C:nucleolus"/>
    <property type="evidence" value="ECO:0007669"/>
    <property type="project" value="UniProtKB-SubCell"/>
</dbReference>
<dbReference type="EC" id="3.6.4.13" evidence="4"/>
<comment type="similarity">
    <text evidence="3">Belongs to the DEAD box helicase family. DDX21/DDX50 subfamily.</text>
</comment>
<evidence type="ECO:0000256" key="6">
    <source>
        <dbReference type="ARBA" id="ARBA00022741"/>
    </source>
</evidence>
<dbReference type="Gene3D" id="3.40.50.300">
    <property type="entry name" value="P-loop containing nucleotide triphosphate hydrolases"/>
    <property type="match status" value="2"/>
</dbReference>
<comment type="caution">
    <text evidence="13">The sequence shown here is derived from an EMBL/GenBank/DDBJ whole genome shotgun (WGS) entry which is preliminary data.</text>
</comment>
<keyword evidence="14" id="KW-1185">Reference proteome</keyword>
<dbReference type="InterPro" id="IPR011545">
    <property type="entry name" value="DEAD/DEAH_box_helicase_dom"/>
</dbReference>
<dbReference type="Pfam" id="PF00271">
    <property type="entry name" value="Helicase_C"/>
    <property type="match status" value="1"/>
</dbReference>
<dbReference type="PANTHER" id="PTHR47959:SF19">
    <property type="entry name" value="NUCLEOLAR RNA HELICASE 2-A"/>
    <property type="match status" value="1"/>
</dbReference>
<accession>A0A8J1XXZ7</accession>
<keyword evidence="6" id="KW-0547">Nucleotide-binding</keyword>
<keyword evidence="7" id="KW-0378">Hydrolase</keyword>
<feature type="compositionally biased region" description="Basic and acidic residues" evidence="12">
    <location>
        <begin position="1"/>
        <end position="10"/>
    </location>
</feature>
<dbReference type="EMBL" id="CAIIXF020000009">
    <property type="protein sequence ID" value="CAH1794288.1"/>
    <property type="molecule type" value="Genomic_DNA"/>
</dbReference>
<dbReference type="FunFam" id="3.40.50.300:FF:001168">
    <property type="entry name" value="nucleolar RNA helicase 2"/>
    <property type="match status" value="1"/>
</dbReference>
<keyword evidence="11" id="KW-0539">Nucleus</keyword>
<dbReference type="InterPro" id="IPR001650">
    <property type="entry name" value="Helicase_C-like"/>
</dbReference>
<feature type="region of interest" description="Disordered" evidence="12">
    <location>
        <begin position="161"/>
        <end position="194"/>
    </location>
</feature>
<feature type="compositionally biased region" description="Low complexity" evidence="12">
    <location>
        <begin position="738"/>
        <end position="760"/>
    </location>
</feature>
<dbReference type="PANTHER" id="PTHR47959">
    <property type="entry name" value="ATP-DEPENDENT RNA HELICASE RHLE-RELATED"/>
    <property type="match status" value="1"/>
</dbReference>
<dbReference type="SMART" id="SM00487">
    <property type="entry name" value="DEXDc"/>
    <property type="match status" value="1"/>
</dbReference>
<feature type="region of interest" description="Disordered" evidence="12">
    <location>
        <begin position="726"/>
        <end position="795"/>
    </location>
</feature>
<dbReference type="CDD" id="cd12937">
    <property type="entry name" value="GUCT_RH7_like"/>
    <property type="match status" value="1"/>
</dbReference>
<feature type="compositionally biased region" description="Basic residues" evidence="12">
    <location>
        <begin position="25"/>
        <end position="39"/>
    </location>
</feature>
<dbReference type="GO" id="GO:0005524">
    <property type="term" value="F:ATP binding"/>
    <property type="evidence" value="ECO:0007669"/>
    <property type="project" value="UniProtKB-KW"/>
</dbReference>